<dbReference type="PROSITE" id="PS51677">
    <property type="entry name" value="NODB"/>
    <property type="match status" value="1"/>
</dbReference>
<gene>
    <name evidence="5" type="ORF">J34TS1_49030</name>
</gene>
<keyword evidence="3" id="KW-0812">Transmembrane</keyword>
<dbReference type="GO" id="GO:0016810">
    <property type="term" value="F:hydrolase activity, acting on carbon-nitrogen (but not peptide) bonds"/>
    <property type="evidence" value="ECO:0007669"/>
    <property type="project" value="InterPro"/>
</dbReference>
<evidence type="ECO:0000259" key="4">
    <source>
        <dbReference type="PROSITE" id="PS51677"/>
    </source>
</evidence>
<name>A0A919YIC6_9BACL</name>
<dbReference type="InterPro" id="IPR051398">
    <property type="entry name" value="Polysacch_Deacetylase"/>
</dbReference>
<dbReference type="GO" id="GO:0005576">
    <property type="term" value="C:extracellular region"/>
    <property type="evidence" value="ECO:0007669"/>
    <property type="project" value="UniProtKB-SubCell"/>
</dbReference>
<dbReference type="SUPFAM" id="SSF88713">
    <property type="entry name" value="Glycoside hydrolase/deacetylase"/>
    <property type="match status" value="1"/>
</dbReference>
<keyword evidence="3" id="KW-0472">Membrane</keyword>
<protein>
    <recommendedName>
        <fullName evidence="4">NodB homology domain-containing protein</fullName>
    </recommendedName>
</protein>
<dbReference type="Pfam" id="PF01522">
    <property type="entry name" value="Polysacc_deac_1"/>
    <property type="match status" value="1"/>
</dbReference>
<dbReference type="GO" id="GO:0005975">
    <property type="term" value="P:carbohydrate metabolic process"/>
    <property type="evidence" value="ECO:0007669"/>
    <property type="project" value="InterPro"/>
</dbReference>
<sequence>MHRKRILQYSVLGIIVLIAAVFLWREGPYVYHPARTSAEVHNKAGAGAIRVHGFFSTRPTPNAIYYKNKVIVLMYHDVQPNPTNIKSLDTAVFKQQLDAMKANGFKWITMEQYADFITKRRPVPDNAVLLTFDDGYETFYKHVFPILQEYKVPATNFLIVSTVGNNKHPGIPKLNWKQVQEMRKAGIDFYNHTYDSHSYGYIRLPGKTKDRAEPLLMGPLHNKTLHHVENQEEYVRRVKHDLGLAGQILRQEVGNTEDILAFPYGGYSKPVIDICHELGIRVTFSVKQGINSPGQYIGYRVNAGGMDNNPISLIEYMKRGAPIKTPIKGFNV</sequence>
<keyword evidence="6" id="KW-1185">Reference proteome</keyword>
<proteinExistence type="predicted"/>
<comment type="caution">
    <text evidence="5">The sequence shown here is derived from an EMBL/GenBank/DDBJ whole genome shotgun (WGS) entry which is preliminary data.</text>
</comment>
<dbReference type="InterPro" id="IPR002509">
    <property type="entry name" value="NODB_dom"/>
</dbReference>
<dbReference type="PANTHER" id="PTHR34216">
    <property type="match status" value="1"/>
</dbReference>
<dbReference type="Proteomes" id="UP000682811">
    <property type="component" value="Unassembled WGS sequence"/>
</dbReference>
<evidence type="ECO:0000256" key="2">
    <source>
        <dbReference type="ARBA" id="ARBA00022729"/>
    </source>
</evidence>
<evidence type="ECO:0000256" key="1">
    <source>
        <dbReference type="ARBA" id="ARBA00004613"/>
    </source>
</evidence>
<organism evidence="5 6">
    <name type="scientific">Paenibacillus azoreducens</name>
    <dbReference type="NCBI Taxonomy" id="116718"/>
    <lineage>
        <taxon>Bacteria</taxon>
        <taxon>Bacillati</taxon>
        <taxon>Bacillota</taxon>
        <taxon>Bacilli</taxon>
        <taxon>Bacillales</taxon>
        <taxon>Paenibacillaceae</taxon>
        <taxon>Paenibacillus</taxon>
    </lineage>
</organism>
<feature type="transmembrane region" description="Helical" evidence="3">
    <location>
        <begin position="7"/>
        <end position="24"/>
    </location>
</feature>
<dbReference type="EMBL" id="BORT01000028">
    <property type="protein sequence ID" value="GIO50138.1"/>
    <property type="molecule type" value="Genomic_DNA"/>
</dbReference>
<evidence type="ECO:0000313" key="6">
    <source>
        <dbReference type="Proteomes" id="UP000682811"/>
    </source>
</evidence>
<reference evidence="5 6" key="1">
    <citation type="submission" date="2021-03" db="EMBL/GenBank/DDBJ databases">
        <title>Antimicrobial resistance genes in bacteria isolated from Japanese honey, and their potential for conferring macrolide and lincosamide resistance in the American foulbrood pathogen Paenibacillus larvae.</title>
        <authorList>
            <person name="Okamoto M."/>
            <person name="Kumagai M."/>
            <person name="Kanamori H."/>
            <person name="Takamatsu D."/>
        </authorList>
    </citation>
    <scope>NUCLEOTIDE SEQUENCE [LARGE SCALE GENOMIC DNA]</scope>
    <source>
        <strain evidence="5 6">J34TS1</strain>
    </source>
</reference>
<dbReference type="PANTHER" id="PTHR34216:SF3">
    <property type="entry name" value="POLY-BETA-1,6-N-ACETYL-D-GLUCOSAMINE N-DEACETYLASE"/>
    <property type="match status" value="1"/>
</dbReference>
<keyword evidence="3" id="KW-1133">Transmembrane helix</keyword>
<dbReference type="RefSeq" id="WP_194235244.1">
    <property type="nucleotide sequence ID" value="NZ_AP025343.1"/>
</dbReference>
<evidence type="ECO:0000313" key="5">
    <source>
        <dbReference type="EMBL" id="GIO50138.1"/>
    </source>
</evidence>
<dbReference type="InterPro" id="IPR011330">
    <property type="entry name" value="Glyco_hydro/deAcase_b/a-brl"/>
</dbReference>
<keyword evidence="2" id="KW-0732">Signal</keyword>
<dbReference type="AlphaFoldDB" id="A0A919YIC6"/>
<dbReference type="CDD" id="cd10918">
    <property type="entry name" value="CE4_NodB_like_5s_6s"/>
    <property type="match status" value="1"/>
</dbReference>
<accession>A0A919YIC6</accession>
<comment type="subcellular location">
    <subcellularLocation>
        <location evidence="1">Secreted</location>
    </subcellularLocation>
</comment>
<dbReference type="Gene3D" id="3.20.20.370">
    <property type="entry name" value="Glycoside hydrolase/deacetylase"/>
    <property type="match status" value="1"/>
</dbReference>
<evidence type="ECO:0000256" key="3">
    <source>
        <dbReference type="SAM" id="Phobius"/>
    </source>
</evidence>
<feature type="domain" description="NodB homology" evidence="4">
    <location>
        <begin position="126"/>
        <end position="332"/>
    </location>
</feature>